<sequence>MKRTSVILPANQPQAASYSALHVLLSQSEDEFYGSLQRIWNNVLHLEDMGIIQQENDKFMYAYRFAEAELKRAYSTQATLGVTAQSNQPASLRS</sequence>
<proteinExistence type="predicted"/>
<dbReference type="EMBL" id="RQJO01000009">
    <property type="protein sequence ID" value="RRB02142.1"/>
    <property type="molecule type" value="Genomic_DNA"/>
</dbReference>
<dbReference type="OrthoDB" id="962613at2"/>
<evidence type="ECO:0000313" key="2">
    <source>
        <dbReference type="Proteomes" id="UP000271925"/>
    </source>
</evidence>
<accession>A0A3P1BM76</accession>
<dbReference type="AlphaFoldDB" id="A0A3P1BM76"/>
<keyword evidence="2" id="KW-1185">Reference proteome</keyword>
<gene>
    <name evidence="1" type="ORF">EHT25_16800</name>
</gene>
<protein>
    <submittedName>
        <fullName evidence="1">Uncharacterized protein</fullName>
    </submittedName>
</protein>
<comment type="caution">
    <text evidence="1">The sequence shown here is derived from an EMBL/GenBank/DDBJ whole genome shotgun (WGS) entry which is preliminary data.</text>
</comment>
<dbReference type="RefSeq" id="WP_124876306.1">
    <property type="nucleotide sequence ID" value="NZ_RQJO01000009.1"/>
</dbReference>
<evidence type="ECO:0000313" key="1">
    <source>
        <dbReference type="EMBL" id="RRB02142.1"/>
    </source>
</evidence>
<reference evidence="1 2" key="1">
    <citation type="submission" date="2018-11" db="EMBL/GenBank/DDBJ databases">
        <authorList>
            <person name="Zhou Z."/>
            <person name="Wang G."/>
        </authorList>
    </citation>
    <scope>NUCLEOTIDE SEQUENCE [LARGE SCALE GENOMIC DNA]</scope>
    <source>
        <strain evidence="1 2">KCTC52004</strain>
    </source>
</reference>
<name>A0A3P1BM76_9BACT</name>
<dbReference type="Proteomes" id="UP000271925">
    <property type="component" value="Unassembled WGS sequence"/>
</dbReference>
<organism evidence="1 2">
    <name type="scientific">Larkinella rosea</name>
    <dbReference type="NCBI Taxonomy" id="2025312"/>
    <lineage>
        <taxon>Bacteria</taxon>
        <taxon>Pseudomonadati</taxon>
        <taxon>Bacteroidota</taxon>
        <taxon>Cytophagia</taxon>
        <taxon>Cytophagales</taxon>
        <taxon>Spirosomataceae</taxon>
        <taxon>Larkinella</taxon>
    </lineage>
</organism>